<proteinExistence type="inferred from homology"/>
<dbReference type="InterPro" id="IPR021144">
    <property type="entry name" value="UPF0597"/>
</dbReference>
<feature type="domain" description="Serine dehydratase-like alpha subunit" evidence="1">
    <location>
        <begin position="170"/>
        <end position="421"/>
    </location>
</feature>
<protein>
    <recommendedName>
        <fullName evidence="1">Serine dehydratase-like alpha subunit domain-containing protein</fullName>
    </recommendedName>
</protein>
<dbReference type="Pfam" id="PF03313">
    <property type="entry name" value="SDH_alpha"/>
    <property type="match status" value="1"/>
</dbReference>
<dbReference type="GO" id="GO:0080146">
    <property type="term" value="F:L-cysteine desulfhydrase activity"/>
    <property type="evidence" value="ECO:0007669"/>
    <property type="project" value="TreeGrafter"/>
</dbReference>
<accession>A0A644YWV8</accession>
<reference evidence="2" key="1">
    <citation type="submission" date="2019-08" db="EMBL/GenBank/DDBJ databases">
        <authorList>
            <person name="Kucharzyk K."/>
            <person name="Murdoch R.W."/>
            <person name="Higgins S."/>
            <person name="Loffler F."/>
        </authorList>
    </citation>
    <scope>NUCLEOTIDE SEQUENCE</scope>
</reference>
<name>A0A644YWV8_9ZZZZ</name>
<dbReference type="PIRSF" id="PIRSF006054">
    <property type="entry name" value="UCP006054"/>
    <property type="match status" value="1"/>
</dbReference>
<organism evidence="2">
    <name type="scientific">bioreactor metagenome</name>
    <dbReference type="NCBI Taxonomy" id="1076179"/>
    <lineage>
        <taxon>unclassified sequences</taxon>
        <taxon>metagenomes</taxon>
        <taxon>ecological metagenomes</taxon>
    </lineage>
</organism>
<evidence type="ECO:0000313" key="2">
    <source>
        <dbReference type="EMBL" id="MPM33026.1"/>
    </source>
</evidence>
<evidence type="ECO:0000259" key="1">
    <source>
        <dbReference type="Pfam" id="PF03313"/>
    </source>
</evidence>
<dbReference type="EMBL" id="VSSQ01006534">
    <property type="protein sequence ID" value="MPM33026.1"/>
    <property type="molecule type" value="Genomic_DNA"/>
</dbReference>
<dbReference type="PANTHER" id="PTHR30501:SF2">
    <property type="entry name" value="UPF0597 PROTEIN YHAM"/>
    <property type="match status" value="1"/>
</dbReference>
<gene>
    <name evidence="2" type="ORF">SDC9_79593</name>
</gene>
<dbReference type="HAMAP" id="MF_01845">
    <property type="entry name" value="UPF0597"/>
    <property type="match status" value="1"/>
</dbReference>
<dbReference type="InterPro" id="IPR005130">
    <property type="entry name" value="Ser_deHydtase-like_asu"/>
</dbReference>
<dbReference type="AlphaFoldDB" id="A0A644YWV8"/>
<comment type="caution">
    <text evidence="2">The sequence shown here is derived from an EMBL/GenBank/DDBJ whole genome shotgun (WGS) entry which is preliminary data.</text>
</comment>
<dbReference type="PANTHER" id="PTHR30501">
    <property type="entry name" value="UPF0597 PROTEIN YHAM"/>
    <property type="match status" value="1"/>
</dbReference>
<sequence length="427" mass="45760">MLNPEERKKIKGLMQREIIPAIGCTEPIAVSLCVAKATEILGQEPERIEVILSPNVLKNAMGVGIPGTGMIGLPIAVALGALIGKSEYGLEVLRDLKPADVERGKLFIYDQRIKIDVETEIEDKLYIEVRCYAGDESSTAVIRGSHTQFSYIGKNGVELLKKEIEAGGEKEDHVPLTFRKVYEYAIESPINELSFILEAAKMNREASLQSQKRNYGHNVAKSLTGERGKAIFGENPHSHMISATAGACDARMDGALIPVMSNSGSGNQGVAATLPVLTYAEDAGSDEESLVRALILSNLSVIYIKQYLGRLSALCGCVVASAGSSCGITYLMGGNYEQVTFAVKNMIANITGMICDGAKPSCALKIASGTSTAMLSALMAIENRVVTSQEGIVNDDVDKTIQNLAIIGNKGMAETDKIVLNVMTHKE</sequence>
<dbReference type="GO" id="GO:0019450">
    <property type="term" value="P:L-cysteine catabolic process to pyruvate"/>
    <property type="evidence" value="ECO:0007669"/>
    <property type="project" value="TreeGrafter"/>
</dbReference>